<dbReference type="VEuPathDB" id="TrichDB:TVAGG3_0421240"/>
<dbReference type="InterPro" id="IPR000653">
    <property type="entry name" value="DegT/StrS_aminotransferase"/>
</dbReference>
<dbReference type="InterPro" id="IPR015424">
    <property type="entry name" value="PyrdxlP-dep_Trfase"/>
</dbReference>
<dbReference type="PANTHER" id="PTHR30244:SF34">
    <property type="entry name" value="DTDP-4-AMINO-4,6-DIDEOXYGALACTOSE TRANSAMINASE"/>
    <property type="match status" value="1"/>
</dbReference>
<dbReference type="Gene3D" id="3.90.1150.10">
    <property type="entry name" value="Aspartate Aminotransferase, domain 1"/>
    <property type="match status" value="1"/>
</dbReference>
<dbReference type="VEuPathDB" id="TrichDB:TVAG_018020"/>
<reference evidence="1" key="2">
    <citation type="journal article" date="2007" name="Science">
        <title>Draft genome sequence of the sexually transmitted pathogen Trichomonas vaginalis.</title>
        <authorList>
            <person name="Carlton J.M."/>
            <person name="Hirt R.P."/>
            <person name="Silva J.C."/>
            <person name="Delcher A.L."/>
            <person name="Schatz M."/>
            <person name="Zhao Q."/>
            <person name="Wortman J.R."/>
            <person name="Bidwell S.L."/>
            <person name="Alsmark U.C.M."/>
            <person name="Besteiro S."/>
            <person name="Sicheritz-Ponten T."/>
            <person name="Noel C.J."/>
            <person name="Dacks J.B."/>
            <person name="Foster P.G."/>
            <person name="Simillion C."/>
            <person name="Van de Peer Y."/>
            <person name="Miranda-Saavedra D."/>
            <person name="Barton G.J."/>
            <person name="Westrop G.D."/>
            <person name="Mueller S."/>
            <person name="Dessi D."/>
            <person name="Fiori P.L."/>
            <person name="Ren Q."/>
            <person name="Paulsen I."/>
            <person name="Zhang H."/>
            <person name="Bastida-Corcuera F.D."/>
            <person name="Simoes-Barbosa A."/>
            <person name="Brown M.T."/>
            <person name="Hayes R.D."/>
            <person name="Mukherjee M."/>
            <person name="Okumura C.Y."/>
            <person name="Schneider R."/>
            <person name="Smith A.J."/>
            <person name="Vanacova S."/>
            <person name="Villalvazo M."/>
            <person name="Haas B.J."/>
            <person name="Pertea M."/>
            <person name="Feldblyum T.V."/>
            <person name="Utterback T.R."/>
            <person name="Shu C.L."/>
            <person name="Osoegawa K."/>
            <person name="de Jong P.J."/>
            <person name="Hrdy I."/>
            <person name="Horvathova L."/>
            <person name="Zubacova Z."/>
            <person name="Dolezal P."/>
            <person name="Malik S.B."/>
            <person name="Logsdon J.M. Jr."/>
            <person name="Henze K."/>
            <person name="Gupta A."/>
            <person name="Wang C.C."/>
            <person name="Dunne R.L."/>
            <person name="Upcroft J.A."/>
            <person name="Upcroft P."/>
            <person name="White O."/>
            <person name="Salzberg S.L."/>
            <person name="Tang P."/>
            <person name="Chiu C.-H."/>
            <person name="Lee Y.-S."/>
            <person name="Embley T.M."/>
            <person name="Coombs G.H."/>
            <person name="Mottram J.C."/>
            <person name="Tachezy J."/>
            <person name="Fraser-Liggett C.M."/>
            <person name="Johnson P.J."/>
        </authorList>
    </citation>
    <scope>NUCLEOTIDE SEQUENCE [LARGE SCALE GENOMIC DNA]</scope>
    <source>
        <strain evidence="1">G3</strain>
    </source>
</reference>
<evidence type="ECO:0000313" key="1">
    <source>
        <dbReference type="EMBL" id="EAY10791.1"/>
    </source>
</evidence>
<dbReference type="FunFam" id="3.90.1150.10:FF:000068">
    <property type="entry name" value="LPS biosynthesis protein"/>
    <property type="match status" value="1"/>
</dbReference>
<dbReference type="InterPro" id="IPR015422">
    <property type="entry name" value="PyrdxlP-dep_Trfase_small"/>
</dbReference>
<name>A2E9A6_TRIV3</name>
<evidence type="ECO:0000313" key="2">
    <source>
        <dbReference type="Proteomes" id="UP000001542"/>
    </source>
</evidence>
<dbReference type="OrthoDB" id="422066at2759"/>
<dbReference type="AlphaFoldDB" id="A2E9A6"/>
<gene>
    <name evidence="1" type="ORF">TVAG_121950</name>
</gene>
<dbReference type="SMR" id="A2E9A6"/>
<organism evidence="1 2">
    <name type="scientific">Trichomonas vaginalis (strain ATCC PRA-98 / G3)</name>
    <dbReference type="NCBI Taxonomy" id="412133"/>
    <lineage>
        <taxon>Eukaryota</taxon>
        <taxon>Metamonada</taxon>
        <taxon>Parabasalia</taxon>
        <taxon>Trichomonadida</taxon>
        <taxon>Trichomonadidae</taxon>
        <taxon>Trichomonas</taxon>
    </lineage>
</organism>
<protein>
    <submittedName>
        <fullName evidence="1">NDP-hexose 3,4-dehydratase, putative</fullName>
    </submittedName>
</protein>
<dbReference type="Pfam" id="PF01041">
    <property type="entry name" value="DegT_DnrJ_EryC1"/>
    <property type="match status" value="1"/>
</dbReference>
<reference evidence="1" key="1">
    <citation type="submission" date="2006-10" db="EMBL/GenBank/DDBJ databases">
        <authorList>
            <person name="Amadeo P."/>
            <person name="Zhao Q."/>
            <person name="Wortman J."/>
            <person name="Fraser-Liggett C."/>
            <person name="Carlton J."/>
        </authorList>
    </citation>
    <scope>NUCLEOTIDE SEQUENCE</scope>
    <source>
        <strain evidence="1">G3</strain>
    </source>
</reference>
<proteinExistence type="predicted"/>
<dbReference type="SUPFAM" id="SSF53383">
    <property type="entry name" value="PLP-dependent transferases"/>
    <property type="match status" value="1"/>
</dbReference>
<dbReference type="EMBL" id="DS113332">
    <property type="protein sequence ID" value="EAY10791.1"/>
    <property type="molecule type" value="Genomic_DNA"/>
</dbReference>
<dbReference type="KEGG" id="tva:4768728"/>
<accession>A2E9A6</accession>
<keyword evidence="2" id="KW-1185">Reference proteome</keyword>
<dbReference type="Proteomes" id="UP000001542">
    <property type="component" value="Unassembled WGS sequence"/>
</dbReference>
<dbReference type="InParanoid" id="A2E9A6"/>
<dbReference type="RefSeq" id="XP_001323014.1">
    <property type="nucleotide sequence ID" value="XM_001322979.1"/>
</dbReference>
<dbReference type="PANTHER" id="PTHR30244">
    <property type="entry name" value="TRANSAMINASE"/>
    <property type="match status" value="1"/>
</dbReference>
<sequence>MNAAFGLVQLDRLPQNIKIRHELFDRYIKTLKNNEYASKYYKFPVIENQDILLLALPLECPDRMELIEVLEENEIQPGVTMAGNILRHPIYKEKFPDQAKKQYPVADEVMKNGFLIGCHQGLTLSDVDRVCEVLINFAKRKLFKFPEL</sequence>